<dbReference type="Pfam" id="PF05368">
    <property type="entry name" value="NmrA"/>
    <property type="match status" value="1"/>
</dbReference>
<accession>A0AAE3GIF1</accession>
<protein>
    <submittedName>
        <fullName evidence="2">Uncharacterized conserved protein YbjT, contains NAD(P)-binding and DUF2867 domains</fullName>
    </submittedName>
</protein>
<gene>
    <name evidence="2" type="ORF">LX83_003610</name>
</gene>
<keyword evidence="3" id="KW-1185">Reference proteome</keyword>
<dbReference type="Gene3D" id="3.90.25.10">
    <property type="entry name" value="UDP-galactose 4-epimerase, domain 1"/>
    <property type="match status" value="1"/>
</dbReference>
<dbReference type="Proteomes" id="UP001206128">
    <property type="component" value="Unassembled WGS sequence"/>
</dbReference>
<proteinExistence type="predicted"/>
<dbReference type="RefSeq" id="WP_253772915.1">
    <property type="nucleotide sequence ID" value="NZ_JAMTCK010000008.1"/>
</dbReference>
<feature type="domain" description="NmrA-like" evidence="1">
    <location>
        <begin position="2"/>
        <end position="279"/>
    </location>
</feature>
<dbReference type="PANTHER" id="PTHR43162">
    <property type="match status" value="1"/>
</dbReference>
<dbReference type="InterPro" id="IPR008030">
    <property type="entry name" value="NmrA-like"/>
</dbReference>
<organism evidence="2 3">
    <name type="scientific">Goodfellowiella coeruleoviolacea</name>
    <dbReference type="NCBI Taxonomy" id="334858"/>
    <lineage>
        <taxon>Bacteria</taxon>
        <taxon>Bacillati</taxon>
        <taxon>Actinomycetota</taxon>
        <taxon>Actinomycetes</taxon>
        <taxon>Pseudonocardiales</taxon>
        <taxon>Pseudonocardiaceae</taxon>
        <taxon>Goodfellowiella</taxon>
    </lineage>
</organism>
<comment type="caution">
    <text evidence="2">The sequence shown here is derived from an EMBL/GenBank/DDBJ whole genome shotgun (WGS) entry which is preliminary data.</text>
</comment>
<evidence type="ECO:0000259" key="1">
    <source>
        <dbReference type="Pfam" id="PF05368"/>
    </source>
</evidence>
<dbReference type="Gene3D" id="3.40.50.720">
    <property type="entry name" value="NAD(P)-binding Rossmann-like Domain"/>
    <property type="match status" value="1"/>
</dbReference>
<dbReference type="EMBL" id="JAMTCK010000008">
    <property type="protein sequence ID" value="MCP2166738.1"/>
    <property type="molecule type" value="Genomic_DNA"/>
</dbReference>
<dbReference type="PANTHER" id="PTHR43162:SF1">
    <property type="entry name" value="PRESTALK A DIFFERENTIATION PROTEIN A"/>
    <property type="match status" value="1"/>
</dbReference>
<dbReference type="InterPro" id="IPR036291">
    <property type="entry name" value="NAD(P)-bd_dom_sf"/>
</dbReference>
<dbReference type="InterPro" id="IPR051604">
    <property type="entry name" value="Ergot_Alk_Oxidoreductase"/>
</dbReference>
<name>A0AAE3GIF1_9PSEU</name>
<evidence type="ECO:0000313" key="3">
    <source>
        <dbReference type="Proteomes" id="UP001206128"/>
    </source>
</evidence>
<dbReference type="AlphaFoldDB" id="A0AAE3GIF1"/>
<dbReference type="CDD" id="cd05269">
    <property type="entry name" value="TMR_SDR_a"/>
    <property type="match status" value="1"/>
</dbReference>
<sequence>MILVTGATGAIGQHLVAQLKRDGVPFRALVRDEAKGRALGCDFVVGDFDDPDSITPALHGVDRLLLNTPFALPVNGELPMIRWQNTLIDAASAAGVRRIVKVSVWRARAEGKLGENAHWRIEQHLKASGVPWTVLRPNAFMQNFITGAAGGAIVDGTIVNCYGDGRLAYVDCVDIAACAAEVLTSDRGVGQSYDLTGPEALTQAEIAAKLSAALGRTVRYVGVPPAEMADTLTRNGFPAEVAREVTALMAEATTGVMAITTTGVRDLIGREPRTFDEFLASNRDAFDIR</sequence>
<evidence type="ECO:0000313" key="2">
    <source>
        <dbReference type="EMBL" id="MCP2166738.1"/>
    </source>
</evidence>
<reference evidence="2" key="1">
    <citation type="submission" date="2022-06" db="EMBL/GenBank/DDBJ databases">
        <title>Genomic Encyclopedia of Archaeal and Bacterial Type Strains, Phase II (KMG-II): from individual species to whole genera.</title>
        <authorList>
            <person name="Goeker M."/>
        </authorList>
    </citation>
    <scope>NUCLEOTIDE SEQUENCE</scope>
    <source>
        <strain evidence="2">DSM 43935</strain>
    </source>
</reference>
<dbReference type="SUPFAM" id="SSF51735">
    <property type="entry name" value="NAD(P)-binding Rossmann-fold domains"/>
    <property type="match status" value="1"/>
</dbReference>